<keyword evidence="4" id="KW-1185">Reference proteome</keyword>
<dbReference type="InParanoid" id="E2C7V9"/>
<keyword evidence="2" id="KW-0472">Membrane</keyword>
<dbReference type="EMBL" id="GL453473">
    <property type="protein sequence ID" value="EFN75971.1"/>
    <property type="molecule type" value="Genomic_DNA"/>
</dbReference>
<organism evidence="4">
    <name type="scientific">Harpegnathos saltator</name>
    <name type="common">Jerdon's jumping ant</name>
    <dbReference type="NCBI Taxonomy" id="610380"/>
    <lineage>
        <taxon>Eukaryota</taxon>
        <taxon>Metazoa</taxon>
        <taxon>Ecdysozoa</taxon>
        <taxon>Arthropoda</taxon>
        <taxon>Hexapoda</taxon>
        <taxon>Insecta</taxon>
        <taxon>Pterygota</taxon>
        <taxon>Neoptera</taxon>
        <taxon>Endopterygota</taxon>
        <taxon>Hymenoptera</taxon>
        <taxon>Apocrita</taxon>
        <taxon>Aculeata</taxon>
        <taxon>Formicoidea</taxon>
        <taxon>Formicidae</taxon>
        <taxon>Ponerinae</taxon>
        <taxon>Ponerini</taxon>
        <taxon>Harpegnathos</taxon>
    </lineage>
</organism>
<keyword evidence="2" id="KW-0812">Transmembrane</keyword>
<name>E2C7V9_HARSA</name>
<feature type="compositionally biased region" description="Basic and acidic residues" evidence="1">
    <location>
        <begin position="8"/>
        <end position="18"/>
    </location>
</feature>
<protein>
    <submittedName>
        <fullName evidence="3">Uncharacterized protein</fullName>
    </submittedName>
</protein>
<evidence type="ECO:0000256" key="1">
    <source>
        <dbReference type="SAM" id="MobiDB-lite"/>
    </source>
</evidence>
<evidence type="ECO:0000313" key="4">
    <source>
        <dbReference type="Proteomes" id="UP000008237"/>
    </source>
</evidence>
<evidence type="ECO:0000256" key="2">
    <source>
        <dbReference type="SAM" id="Phobius"/>
    </source>
</evidence>
<proteinExistence type="predicted"/>
<keyword evidence="2" id="KW-1133">Transmembrane helix</keyword>
<sequence>MGTNEYANVRRGDTDDPRNVSSDYENIDDDPPSTVLRKRFQCTRRIIAYTVAGTTIAVLCGLAIASVFFIRHDFEVLSTHDNIDLKCYELWDDAINVSPITTTRSTRQVAGLDVTIRRDLHALQAVLEKLSSMSNNVNATDDDDEYFKNYIGELLQSVKALLTFGPNVM</sequence>
<feature type="transmembrane region" description="Helical" evidence="2">
    <location>
        <begin position="46"/>
        <end position="70"/>
    </location>
</feature>
<dbReference type="AlphaFoldDB" id="E2C7V9"/>
<reference evidence="3 4" key="1">
    <citation type="journal article" date="2010" name="Science">
        <title>Genomic comparison of the ants Camponotus floridanus and Harpegnathos saltator.</title>
        <authorList>
            <person name="Bonasio R."/>
            <person name="Zhang G."/>
            <person name="Ye C."/>
            <person name="Mutti N.S."/>
            <person name="Fang X."/>
            <person name="Qin N."/>
            <person name="Donahue G."/>
            <person name="Yang P."/>
            <person name="Li Q."/>
            <person name="Li C."/>
            <person name="Zhang P."/>
            <person name="Huang Z."/>
            <person name="Berger S.L."/>
            <person name="Reinberg D."/>
            <person name="Wang J."/>
            <person name="Liebig J."/>
        </authorList>
    </citation>
    <scope>NUCLEOTIDE SEQUENCE [LARGE SCALE GENOMIC DNA]</scope>
    <source>
        <strain evidence="3 4">R22 G/1</strain>
    </source>
</reference>
<accession>E2C7V9</accession>
<feature type="region of interest" description="Disordered" evidence="1">
    <location>
        <begin position="1"/>
        <end position="30"/>
    </location>
</feature>
<dbReference type="Proteomes" id="UP000008237">
    <property type="component" value="Unassembled WGS sequence"/>
</dbReference>
<evidence type="ECO:0000313" key="3">
    <source>
        <dbReference type="EMBL" id="EFN75971.1"/>
    </source>
</evidence>
<gene>
    <name evidence="3" type="ORF">EAI_02620</name>
</gene>